<proteinExistence type="predicted"/>
<keyword evidence="2" id="KW-1185">Reference proteome</keyword>
<name>A0A2P6MX52_9EUKA</name>
<dbReference type="EMBL" id="MDYQ01000337">
    <property type="protein sequence ID" value="PRP76263.1"/>
    <property type="molecule type" value="Genomic_DNA"/>
</dbReference>
<gene>
    <name evidence="1" type="ORF">PROFUN_07785</name>
</gene>
<evidence type="ECO:0000313" key="2">
    <source>
        <dbReference type="Proteomes" id="UP000241769"/>
    </source>
</evidence>
<reference evidence="1 2" key="1">
    <citation type="journal article" date="2018" name="Genome Biol. Evol.">
        <title>Multiple Roots of Fruiting Body Formation in Amoebozoa.</title>
        <authorList>
            <person name="Hillmann F."/>
            <person name="Forbes G."/>
            <person name="Novohradska S."/>
            <person name="Ferling I."/>
            <person name="Riege K."/>
            <person name="Groth M."/>
            <person name="Westermann M."/>
            <person name="Marz M."/>
            <person name="Spaller T."/>
            <person name="Winckler T."/>
            <person name="Schaap P."/>
            <person name="Glockner G."/>
        </authorList>
    </citation>
    <scope>NUCLEOTIDE SEQUENCE [LARGE SCALE GENOMIC DNA]</scope>
    <source>
        <strain evidence="1 2">Jena</strain>
    </source>
</reference>
<accession>A0A2P6MX52</accession>
<evidence type="ECO:0000313" key="1">
    <source>
        <dbReference type="EMBL" id="PRP76263.1"/>
    </source>
</evidence>
<dbReference type="InParanoid" id="A0A2P6MX52"/>
<dbReference type="AlphaFoldDB" id="A0A2P6MX52"/>
<organism evidence="1 2">
    <name type="scientific">Planoprotostelium fungivorum</name>
    <dbReference type="NCBI Taxonomy" id="1890364"/>
    <lineage>
        <taxon>Eukaryota</taxon>
        <taxon>Amoebozoa</taxon>
        <taxon>Evosea</taxon>
        <taxon>Variosea</taxon>
        <taxon>Cavosteliida</taxon>
        <taxon>Cavosteliaceae</taxon>
        <taxon>Planoprotostelium</taxon>
    </lineage>
</organism>
<comment type="caution">
    <text evidence="1">The sequence shown here is derived from an EMBL/GenBank/DDBJ whole genome shotgun (WGS) entry which is preliminary data.</text>
</comment>
<protein>
    <submittedName>
        <fullName evidence="1">Uncharacterized protein</fullName>
    </submittedName>
</protein>
<dbReference type="Proteomes" id="UP000241769">
    <property type="component" value="Unassembled WGS sequence"/>
</dbReference>
<sequence>MLDRAGAERFACDGVCMSFQMRERWPGFTMIAGGPGGYHRSDTSNFSQLAE</sequence>